<keyword evidence="1" id="KW-0732">Signal</keyword>
<organism evidence="2 3">
    <name type="scientific">Ferrimonas sediminum</name>
    <dbReference type="NCBI Taxonomy" id="718193"/>
    <lineage>
        <taxon>Bacteria</taxon>
        <taxon>Pseudomonadati</taxon>
        <taxon>Pseudomonadota</taxon>
        <taxon>Gammaproteobacteria</taxon>
        <taxon>Alteromonadales</taxon>
        <taxon>Ferrimonadaceae</taxon>
        <taxon>Ferrimonas</taxon>
    </lineage>
</organism>
<reference evidence="3" key="1">
    <citation type="submission" date="2016-10" db="EMBL/GenBank/DDBJ databases">
        <authorList>
            <person name="Varghese N."/>
            <person name="Submissions S."/>
        </authorList>
    </citation>
    <scope>NUCLEOTIDE SEQUENCE [LARGE SCALE GENOMIC DNA]</scope>
    <source>
        <strain evidence="3">DSM 23317</strain>
    </source>
</reference>
<dbReference type="RefSeq" id="WP_090368127.1">
    <property type="nucleotide sequence ID" value="NZ_FNEM01000023.1"/>
</dbReference>
<dbReference type="EMBL" id="FNEM01000023">
    <property type="protein sequence ID" value="SDK26548.1"/>
    <property type="molecule type" value="Genomic_DNA"/>
</dbReference>
<gene>
    <name evidence="2" type="ORF">SAMN04488540_12337</name>
</gene>
<accession>A0A1G9AGZ3</accession>
<protein>
    <submittedName>
        <fullName evidence="2">Uncharacterized protein</fullName>
    </submittedName>
</protein>
<sequence>MRFTFLVLLSIALLKPTASTADIGKGIPIMSFYELQEAIDDYDMSEVNMAGYFFGFSYGGGKEYYLCISQEACLYASNQRVRVGSNKELGPSFEHYVDCHVIVTGKFKTGRNLREMGRVLGEIVEVHQLSLSVSRLDYSSFNSRCKAWNNIESSTRENFPDGEFEKMMSDRAY</sequence>
<evidence type="ECO:0000313" key="2">
    <source>
        <dbReference type="EMBL" id="SDK26548.1"/>
    </source>
</evidence>
<dbReference type="AlphaFoldDB" id="A0A1G9AGZ3"/>
<dbReference type="Proteomes" id="UP000199527">
    <property type="component" value="Unassembled WGS sequence"/>
</dbReference>
<evidence type="ECO:0000256" key="1">
    <source>
        <dbReference type="SAM" id="SignalP"/>
    </source>
</evidence>
<proteinExistence type="predicted"/>
<feature type="signal peptide" evidence="1">
    <location>
        <begin position="1"/>
        <end position="21"/>
    </location>
</feature>
<keyword evidence="3" id="KW-1185">Reference proteome</keyword>
<name>A0A1G9AGZ3_9GAMM</name>
<feature type="chain" id="PRO_5011597805" evidence="1">
    <location>
        <begin position="22"/>
        <end position="173"/>
    </location>
</feature>
<evidence type="ECO:0000313" key="3">
    <source>
        <dbReference type="Proteomes" id="UP000199527"/>
    </source>
</evidence>
<dbReference type="OrthoDB" id="9961917at2"/>